<evidence type="ECO:0000256" key="1">
    <source>
        <dbReference type="SAM" id="MobiDB-lite"/>
    </source>
</evidence>
<comment type="caution">
    <text evidence="2">The sequence shown here is derived from an EMBL/GenBank/DDBJ whole genome shotgun (WGS) entry which is preliminary data.</text>
</comment>
<proteinExistence type="predicted"/>
<name>A0ABR3NNW1_9TELE</name>
<accession>A0ABR3NNW1</accession>
<gene>
    <name evidence="2" type="ORF">QQF64_025388</name>
</gene>
<feature type="region of interest" description="Disordered" evidence="1">
    <location>
        <begin position="39"/>
        <end position="77"/>
    </location>
</feature>
<protein>
    <submittedName>
        <fullName evidence="2">Uncharacterized protein</fullName>
    </submittedName>
</protein>
<evidence type="ECO:0000313" key="2">
    <source>
        <dbReference type="EMBL" id="KAL1278715.1"/>
    </source>
</evidence>
<keyword evidence="3" id="KW-1185">Reference proteome</keyword>
<dbReference type="EMBL" id="JAYMGO010000003">
    <property type="protein sequence ID" value="KAL1278715.1"/>
    <property type="molecule type" value="Genomic_DNA"/>
</dbReference>
<reference evidence="2 3" key="1">
    <citation type="submission" date="2023-09" db="EMBL/GenBank/DDBJ databases">
        <authorList>
            <person name="Wang M."/>
        </authorList>
    </citation>
    <scope>NUCLEOTIDE SEQUENCE [LARGE SCALE GENOMIC DNA]</scope>
    <source>
        <strain evidence="2">GT-2023</strain>
        <tissue evidence="2">Liver</tissue>
    </source>
</reference>
<evidence type="ECO:0000313" key="3">
    <source>
        <dbReference type="Proteomes" id="UP001558613"/>
    </source>
</evidence>
<sequence>MGLANVLIAGKQTSPLWLLKTPTNSVKWDEAGLFCHTSDPLMESALPPPSVSSSTRPEPLLLKNVPQTRTSGLDTVAPRLTAGTWGGITRRGSDGEKEAMSFLKYSGVQKQHINHNQTITNA</sequence>
<dbReference type="Proteomes" id="UP001558613">
    <property type="component" value="Unassembled WGS sequence"/>
</dbReference>
<organism evidence="2 3">
    <name type="scientific">Cirrhinus molitorella</name>
    <name type="common">mud carp</name>
    <dbReference type="NCBI Taxonomy" id="172907"/>
    <lineage>
        <taxon>Eukaryota</taxon>
        <taxon>Metazoa</taxon>
        <taxon>Chordata</taxon>
        <taxon>Craniata</taxon>
        <taxon>Vertebrata</taxon>
        <taxon>Euteleostomi</taxon>
        <taxon>Actinopterygii</taxon>
        <taxon>Neopterygii</taxon>
        <taxon>Teleostei</taxon>
        <taxon>Ostariophysi</taxon>
        <taxon>Cypriniformes</taxon>
        <taxon>Cyprinidae</taxon>
        <taxon>Labeoninae</taxon>
        <taxon>Labeonini</taxon>
        <taxon>Cirrhinus</taxon>
    </lineage>
</organism>